<name>A0ABV0GGH1_9BURK</name>
<dbReference type="Proteomes" id="UP001462640">
    <property type="component" value="Unassembled WGS sequence"/>
</dbReference>
<organism evidence="6 7">
    <name type="scientific">Roseateles flavus</name>
    <dbReference type="NCBI Taxonomy" id="3149041"/>
    <lineage>
        <taxon>Bacteria</taxon>
        <taxon>Pseudomonadati</taxon>
        <taxon>Pseudomonadota</taxon>
        <taxon>Betaproteobacteria</taxon>
        <taxon>Burkholderiales</taxon>
        <taxon>Sphaerotilaceae</taxon>
        <taxon>Roseateles</taxon>
    </lineage>
</organism>
<comment type="cofactor">
    <cofactor evidence="1">
        <name>Zn(2+)</name>
        <dbReference type="ChEBI" id="CHEBI:29105"/>
    </cofactor>
</comment>
<evidence type="ECO:0000256" key="2">
    <source>
        <dbReference type="ARBA" id="ARBA00022723"/>
    </source>
</evidence>
<dbReference type="RefSeq" id="WP_347611044.1">
    <property type="nucleotide sequence ID" value="NZ_JBDPZC010000006.1"/>
</dbReference>
<evidence type="ECO:0000313" key="7">
    <source>
        <dbReference type="Proteomes" id="UP001462640"/>
    </source>
</evidence>
<dbReference type="Pfam" id="PF24827">
    <property type="entry name" value="AstE_AspA_cat"/>
    <property type="match status" value="1"/>
</dbReference>
<dbReference type="Gene3D" id="3.40.630.10">
    <property type="entry name" value="Zn peptidases"/>
    <property type="match status" value="1"/>
</dbReference>
<dbReference type="PANTHER" id="PTHR15162">
    <property type="entry name" value="ASPARTOACYLASE"/>
    <property type="match status" value="1"/>
</dbReference>
<dbReference type="InterPro" id="IPR050178">
    <property type="entry name" value="AspA/AstE_fam"/>
</dbReference>
<keyword evidence="3" id="KW-0378">Hydrolase</keyword>
<dbReference type="EMBL" id="JBDPZC010000006">
    <property type="protein sequence ID" value="MEO3714072.1"/>
    <property type="molecule type" value="Genomic_DNA"/>
</dbReference>
<evidence type="ECO:0000313" key="6">
    <source>
        <dbReference type="EMBL" id="MEO3714072.1"/>
    </source>
</evidence>
<sequence>MGLPPPESVPLGHLRLHQYLALEPGPRLLVTAAVHGNETCGAQALSRLMDDLDTGALPLRRGQLTLLPVTNPLAYQRRQRQGERNLNRQLMPSPQPANHEDRIATALCPLLAAHEVLLDLHSFQGEGEPFVMLGPPDNSGPLEPFAHAAAEARLARALGAPRIVEGWMRCYARGLAQRGADPAGIAQAIGTTEAMRRAGGYGVTLECGQHADPAAVGVAFRAVRRALALLDMIDPGEAEAPPSPAPELLEMLEVFDRQHPQDRFARAWRNFEAVSAGECIGWRHDGQAVRAPGDGRLVFPDEKAAVGTEWVFWARASERPV</sequence>
<dbReference type="InterPro" id="IPR055438">
    <property type="entry name" value="AstE_AspA_cat"/>
</dbReference>
<evidence type="ECO:0000256" key="4">
    <source>
        <dbReference type="ARBA" id="ARBA00022833"/>
    </source>
</evidence>
<evidence type="ECO:0000256" key="1">
    <source>
        <dbReference type="ARBA" id="ARBA00001947"/>
    </source>
</evidence>
<feature type="domain" description="Succinylglutamate desuccinylase/Aspartoacylase catalytic" evidence="5">
    <location>
        <begin position="24"/>
        <end position="122"/>
    </location>
</feature>
<evidence type="ECO:0000259" key="5">
    <source>
        <dbReference type="Pfam" id="PF24827"/>
    </source>
</evidence>
<keyword evidence="7" id="KW-1185">Reference proteome</keyword>
<dbReference type="PANTHER" id="PTHR15162:SF7">
    <property type="entry name" value="SUCCINYLGLUTAMATE DESUCCINYLASE"/>
    <property type="match status" value="1"/>
</dbReference>
<keyword evidence="4" id="KW-0862">Zinc</keyword>
<accession>A0ABV0GGH1</accession>
<dbReference type="SUPFAM" id="SSF53187">
    <property type="entry name" value="Zn-dependent exopeptidases"/>
    <property type="match status" value="1"/>
</dbReference>
<evidence type="ECO:0000256" key="3">
    <source>
        <dbReference type="ARBA" id="ARBA00022801"/>
    </source>
</evidence>
<comment type="caution">
    <text evidence="6">The sequence shown here is derived from an EMBL/GenBank/DDBJ whole genome shotgun (WGS) entry which is preliminary data.</text>
</comment>
<protein>
    <submittedName>
        <fullName evidence="6">Succinylglutamate desuccinylase/aspartoacylase family protein</fullName>
    </submittedName>
</protein>
<keyword evidence="2" id="KW-0479">Metal-binding</keyword>
<proteinExistence type="predicted"/>
<gene>
    <name evidence="6" type="ORF">ABDJ40_15000</name>
</gene>
<reference evidence="6 7" key="1">
    <citation type="submission" date="2024-05" db="EMBL/GenBank/DDBJ databases">
        <title>Roseateles sp. 2.12 16S ribosomal RNA gene Genome sequencing and assembly.</title>
        <authorList>
            <person name="Woo H."/>
        </authorList>
    </citation>
    <scope>NUCLEOTIDE SEQUENCE [LARGE SCALE GENOMIC DNA]</scope>
    <source>
        <strain evidence="6 7">2.12</strain>
    </source>
</reference>